<keyword evidence="1 4" id="KW-0479">Metal-binding</keyword>
<feature type="binding site" evidence="4">
    <location>
        <position position="195"/>
    </location>
    <ligand>
        <name>Zn(2+)</name>
        <dbReference type="ChEBI" id="CHEBI:29105"/>
        <label>2</label>
    </ligand>
</feature>
<dbReference type="Gene3D" id="3.20.20.140">
    <property type="entry name" value="Metal-dependent hydrolases"/>
    <property type="match status" value="1"/>
</dbReference>
<dbReference type="GO" id="GO:0016788">
    <property type="term" value="F:hydrolase activity, acting on ester bonds"/>
    <property type="evidence" value="ECO:0007669"/>
    <property type="project" value="InterPro"/>
</dbReference>
<feature type="binding site" evidence="4">
    <location>
        <position position="277"/>
    </location>
    <ligand>
        <name>Zn(2+)</name>
        <dbReference type="ChEBI" id="CHEBI:29105"/>
        <label>1</label>
    </ligand>
</feature>
<comment type="cofactor">
    <cofactor evidence="4">
        <name>a divalent metal cation</name>
        <dbReference type="ChEBI" id="CHEBI:60240"/>
    </cofactor>
    <text evidence="4">Binds 2 divalent metal cations per subunit.</text>
</comment>
<name>A0A6I6KCZ5_9BACT</name>
<evidence type="ECO:0000256" key="1">
    <source>
        <dbReference type="ARBA" id="ARBA00022723"/>
    </source>
</evidence>
<keyword evidence="2" id="KW-0378">Hydrolase</keyword>
<organism evidence="6 7">
    <name type="scientific">Maribellus comscasis</name>
    <dbReference type="NCBI Taxonomy" id="2681766"/>
    <lineage>
        <taxon>Bacteria</taxon>
        <taxon>Pseudomonadati</taxon>
        <taxon>Bacteroidota</taxon>
        <taxon>Bacteroidia</taxon>
        <taxon>Marinilabiliales</taxon>
        <taxon>Prolixibacteraceae</taxon>
        <taxon>Maribellus</taxon>
    </lineage>
</organism>
<dbReference type="Pfam" id="PF02126">
    <property type="entry name" value="PTE"/>
    <property type="match status" value="1"/>
</dbReference>
<keyword evidence="7" id="KW-1185">Reference proteome</keyword>
<feature type="binding site" description="via carbamate group" evidence="4">
    <location>
        <position position="162"/>
    </location>
    <ligand>
        <name>Zn(2+)</name>
        <dbReference type="ChEBI" id="CHEBI:29105"/>
        <label>2</label>
    </ligand>
</feature>
<evidence type="ECO:0000256" key="4">
    <source>
        <dbReference type="PIRSR" id="PIRSR601559-51"/>
    </source>
</evidence>
<gene>
    <name evidence="6" type="ORF">GM418_18485</name>
</gene>
<dbReference type="InterPro" id="IPR017947">
    <property type="entry name" value="AryldialkylPase_Zn-BS"/>
</dbReference>
<feature type="binding site" evidence="4">
    <location>
        <position position="46"/>
    </location>
    <ligand>
        <name>Zn(2+)</name>
        <dbReference type="ChEBI" id="CHEBI:29105"/>
        <label>1</label>
    </ligand>
</feature>
<feature type="binding site" description="via carbamate group" evidence="4">
    <location>
        <position position="162"/>
    </location>
    <ligand>
        <name>Zn(2+)</name>
        <dbReference type="ChEBI" id="CHEBI:29105"/>
        <label>1</label>
    </ligand>
</feature>
<proteinExistence type="inferred from homology"/>
<evidence type="ECO:0000313" key="6">
    <source>
        <dbReference type="EMBL" id="QGY48154.1"/>
    </source>
</evidence>
<feature type="modified residue" description="N6-carboxylysine" evidence="3 5">
    <location>
        <position position="162"/>
    </location>
</feature>
<dbReference type="GO" id="GO:0008270">
    <property type="term" value="F:zinc ion binding"/>
    <property type="evidence" value="ECO:0007669"/>
    <property type="project" value="InterPro"/>
</dbReference>
<evidence type="ECO:0000313" key="7">
    <source>
        <dbReference type="Proteomes" id="UP000428260"/>
    </source>
</evidence>
<dbReference type="AlphaFoldDB" id="A0A6I6KCZ5"/>
<feature type="binding site" evidence="4">
    <location>
        <position position="44"/>
    </location>
    <ligand>
        <name>Zn(2+)</name>
        <dbReference type="ChEBI" id="CHEBI:29105"/>
        <label>1</label>
    </ligand>
</feature>
<evidence type="ECO:0000256" key="3">
    <source>
        <dbReference type="PIRSR" id="PIRSR601559-50"/>
    </source>
</evidence>
<dbReference type="EMBL" id="CP046401">
    <property type="protein sequence ID" value="QGY48154.1"/>
    <property type="molecule type" value="Genomic_DNA"/>
</dbReference>
<dbReference type="SUPFAM" id="SSF51556">
    <property type="entry name" value="Metallo-dependent hydrolases"/>
    <property type="match status" value="1"/>
</dbReference>
<feature type="binding site" evidence="4">
    <location>
        <position position="223"/>
    </location>
    <ligand>
        <name>Zn(2+)</name>
        <dbReference type="ChEBI" id="CHEBI:29105"/>
        <label>2</label>
    </ligand>
</feature>
<dbReference type="PROSITE" id="PS51347">
    <property type="entry name" value="PHOSPHOTRIESTERASE_2"/>
    <property type="match status" value="1"/>
</dbReference>
<dbReference type="PANTHER" id="PTHR10819">
    <property type="entry name" value="PHOSPHOTRIESTERASE-RELATED"/>
    <property type="match status" value="1"/>
</dbReference>
<evidence type="ECO:0000256" key="2">
    <source>
        <dbReference type="ARBA" id="ARBA00022801"/>
    </source>
</evidence>
<dbReference type="PROSITE" id="PS01322">
    <property type="entry name" value="PHOSPHOTRIESTERASE_1"/>
    <property type="match status" value="1"/>
</dbReference>
<reference evidence="6 7" key="1">
    <citation type="submission" date="2019-11" db="EMBL/GenBank/DDBJ databases">
        <authorList>
            <person name="Zheng R.K."/>
            <person name="Sun C.M."/>
        </authorList>
    </citation>
    <scope>NUCLEOTIDE SEQUENCE [LARGE SCALE GENOMIC DNA]</scope>
    <source>
        <strain evidence="6 7">WC007</strain>
    </source>
</reference>
<protein>
    <submittedName>
        <fullName evidence="6">Phosphotriesterase</fullName>
    </submittedName>
</protein>
<comment type="similarity">
    <text evidence="5">Belongs to the metallo-dependent hydrolases superfamily. Phosphotriesterase family.</text>
</comment>
<dbReference type="PANTHER" id="PTHR10819:SF3">
    <property type="entry name" value="PHOSPHOTRIESTERASE-RELATED PROTEIN"/>
    <property type="match status" value="1"/>
</dbReference>
<accession>A0A6I6KCZ5</accession>
<sequence>MKNTNFLYLFVSAIFLLSCNSKESKIITVSGEIPAGEIGKTLHHEHILVDFIGADSTGYHRWKKEEVVEKVLPYLLEIKKLGYKTIVECTPAYLGRDPELLKMLVEKSGLQIITNTGYYSAVGAKYIPEHGFTETAEQLAERWIEEAKNGIEGTGVYPGFIKIAVERASLEEINRKVVEAACITHKATGLTIMSHTGLAVPAFQELEILKNYGVHPSAFIWTHAHNERDLSKPIEAAQMGAWIGYDNFTPEKLDRFVNFALQMKKEGLLHKLLFSHDAGWYRPGEPGGGNFRGYTEIEEYLIPALEKNGLSQQDIYQIFTLNPVEAFKIQVRPVQS</sequence>
<dbReference type="PROSITE" id="PS51257">
    <property type="entry name" value="PROKAR_LIPOPROTEIN"/>
    <property type="match status" value="1"/>
</dbReference>
<dbReference type="InterPro" id="IPR001559">
    <property type="entry name" value="Phosphotriesterase"/>
</dbReference>
<dbReference type="InterPro" id="IPR032466">
    <property type="entry name" value="Metal_Hydrolase"/>
</dbReference>
<dbReference type="Proteomes" id="UP000428260">
    <property type="component" value="Chromosome"/>
</dbReference>
<evidence type="ECO:0000256" key="5">
    <source>
        <dbReference type="PROSITE-ProRule" id="PRU00679"/>
    </source>
</evidence>
<dbReference type="KEGG" id="mcos:GM418_18485"/>